<dbReference type="PANTHER" id="PTHR24148:SF64">
    <property type="entry name" value="HETEROKARYON INCOMPATIBILITY DOMAIN-CONTAINING PROTEIN"/>
    <property type="match status" value="1"/>
</dbReference>
<reference evidence="2" key="1">
    <citation type="submission" date="2023-08" db="EMBL/GenBank/DDBJ databases">
        <title>Black Yeasts Isolated from many extreme environments.</title>
        <authorList>
            <person name="Coleine C."/>
            <person name="Stajich J.E."/>
            <person name="Selbmann L."/>
        </authorList>
    </citation>
    <scope>NUCLEOTIDE SEQUENCE</scope>
    <source>
        <strain evidence="2">CCFEE 5810</strain>
    </source>
</reference>
<dbReference type="Pfam" id="PF06985">
    <property type="entry name" value="HET"/>
    <property type="match status" value="1"/>
</dbReference>
<dbReference type="EMBL" id="JAVRQU010000006">
    <property type="protein sequence ID" value="KAK5702044.1"/>
    <property type="molecule type" value="Genomic_DNA"/>
</dbReference>
<sequence>MSNTQTHSSPGPQETAGQSALPSAGGCTLKCLECCKILPCNANLCDVCQESTRYSSAIPALEDDDNSIRLLQSNQEVSADDNDEQRLHFHISVHSRDAAPAYNAISYTWGDRDDMDSILLDGHVLQVTRNCQYALWQAQLHHPGTHLWIDSVCIDQNDDAEKGAQVARMADLYARADCVLMCVGHYTYDLELIAAGIIDDQGVQKVIGFDYHHDNPTPLELELTAENVLKSWQLSSFSGQSSTDAVCEAVRWSYESLLDCSYFDRLWVYQEFASSQRREVLHGSKRLLDHRFNQIISLCRGGIIKAIRHPRSKRVGACLSTVPLDSIRTIFEGLECADPRDRIYGIIGLVNWENDPPIKPDYSLSRFELACVLHDRTSRHWPHNLDLFLLESWLQYFKVDEHDAGKQKMMSARTAPASSSSVPHELLTPPLRGLKLWIHVWPKLERHASGQLAVPALQNTNFPKDKDDTTSYWTPQKLLYHHTYLTSLSNAPAPNDIAELHLVLREDGTAENTPDRTFFMVVGQAVMATDTIHHDFPVATKRLWGLETNLSVEDWAILWYQAPPLSGTVRGQKRLMDYQAGRLFTSVSDPSRSGPRTFVIQIDSNHCSPPEEGLRDYGALHLPAEDNEVPQGRG</sequence>
<proteinExistence type="predicted"/>
<dbReference type="PANTHER" id="PTHR24148">
    <property type="entry name" value="ANKYRIN REPEAT DOMAIN-CONTAINING PROTEIN 39 HOMOLOG-RELATED"/>
    <property type="match status" value="1"/>
</dbReference>
<feature type="domain" description="Heterokaryon incompatibility" evidence="1">
    <location>
        <begin position="102"/>
        <end position="271"/>
    </location>
</feature>
<dbReference type="AlphaFoldDB" id="A0AAN8A3N2"/>
<evidence type="ECO:0000313" key="2">
    <source>
        <dbReference type="EMBL" id="KAK5702044.1"/>
    </source>
</evidence>
<dbReference type="Proteomes" id="UP001310594">
    <property type="component" value="Unassembled WGS sequence"/>
</dbReference>
<dbReference type="InterPro" id="IPR010730">
    <property type="entry name" value="HET"/>
</dbReference>
<gene>
    <name evidence="2" type="ORF">LTR97_004862</name>
</gene>
<comment type="caution">
    <text evidence="2">The sequence shown here is derived from an EMBL/GenBank/DDBJ whole genome shotgun (WGS) entry which is preliminary data.</text>
</comment>
<protein>
    <recommendedName>
        <fullName evidence="1">Heterokaryon incompatibility domain-containing protein</fullName>
    </recommendedName>
</protein>
<dbReference type="InterPro" id="IPR052895">
    <property type="entry name" value="HetReg/Transcr_Mod"/>
</dbReference>
<evidence type="ECO:0000313" key="3">
    <source>
        <dbReference type="Proteomes" id="UP001310594"/>
    </source>
</evidence>
<name>A0AAN8A3N2_9PEZI</name>
<evidence type="ECO:0000259" key="1">
    <source>
        <dbReference type="Pfam" id="PF06985"/>
    </source>
</evidence>
<accession>A0AAN8A3N2</accession>
<organism evidence="2 3">
    <name type="scientific">Elasticomyces elasticus</name>
    <dbReference type="NCBI Taxonomy" id="574655"/>
    <lineage>
        <taxon>Eukaryota</taxon>
        <taxon>Fungi</taxon>
        <taxon>Dikarya</taxon>
        <taxon>Ascomycota</taxon>
        <taxon>Pezizomycotina</taxon>
        <taxon>Dothideomycetes</taxon>
        <taxon>Dothideomycetidae</taxon>
        <taxon>Mycosphaerellales</taxon>
        <taxon>Teratosphaeriaceae</taxon>
        <taxon>Elasticomyces</taxon>
    </lineage>
</organism>